<keyword evidence="3 5" id="KW-1133">Transmembrane helix</keyword>
<protein>
    <recommendedName>
        <fullName evidence="6">Methylamine utilisation protein MauE domain-containing protein</fullName>
    </recommendedName>
</protein>
<dbReference type="Proteomes" id="UP000830115">
    <property type="component" value="Chromosome"/>
</dbReference>
<evidence type="ECO:0000256" key="2">
    <source>
        <dbReference type="ARBA" id="ARBA00022692"/>
    </source>
</evidence>
<evidence type="ECO:0000256" key="4">
    <source>
        <dbReference type="ARBA" id="ARBA00023136"/>
    </source>
</evidence>
<evidence type="ECO:0000313" key="8">
    <source>
        <dbReference type="Proteomes" id="UP000830115"/>
    </source>
</evidence>
<dbReference type="InterPro" id="IPR009908">
    <property type="entry name" value="Methylamine_util_MauE"/>
</dbReference>
<evidence type="ECO:0000256" key="5">
    <source>
        <dbReference type="SAM" id="Phobius"/>
    </source>
</evidence>
<feature type="transmembrane region" description="Helical" evidence="5">
    <location>
        <begin position="70"/>
        <end position="88"/>
    </location>
</feature>
<feature type="transmembrane region" description="Helical" evidence="5">
    <location>
        <begin position="108"/>
        <end position="127"/>
    </location>
</feature>
<reference evidence="7" key="1">
    <citation type="submission" date="2021-10" db="EMBL/GenBank/DDBJ databases">
        <title>Streptomyces nigrumlapis sp.nov.,an antimicrobial producing actinobacterium isolated from Black Gobi rocks.</title>
        <authorList>
            <person name="Wen Y."/>
            <person name="Zhang W."/>
            <person name="Liu X.G."/>
        </authorList>
    </citation>
    <scope>NUCLEOTIDE SEQUENCE</scope>
    <source>
        <strain evidence="7">ST13-2-2</strain>
    </source>
</reference>
<keyword evidence="2 5" id="KW-0812">Transmembrane</keyword>
<proteinExistence type="predicted"/>
<accession>A0ABY4M6F1</accession>
<comment type="subcellular location">
    <subcellularLocation>
        <location evidence="1">Membrane</location>
        <topology evidence="1">Multi-pass membrane protein</topology>
    </subcellularLocation>
</comment>
<sequence length="155" mass="16563">MILRLVLGAVFAAMALGQLASFDAMGDILGAYGVTGGAASTVLAVVLIAGEAVAGVWFLARPRSTAMAPAWIYTVVSLLWAALAVQAYARGLAIDNCGCFGSYFSQPLRWWVLVEDALMLLYAWLLLRRTSRRAPALTDPVLDRMAAAPREQEAS</sequence>
<gene>
    <name evidence="7" type="ORF">K9S39_08935</name>
</gene>
<dbReference type="Pfam" id="PF07291">
    <property type="entry name" value="MauE"/>
    <property type="match status" value="1"/>
</dbReference>
<name>A0ABY4M6F1_9ACTN</name>
<dbReference type="RefSeq" id="WP_248862775.1">
    <property type="nucleotide sequence ID" value="NZ_CP086322.1"/>
</dbReference>
<evidence type="ECO:0000256" key="1">
    <source>
        <dbReference type="ARBA" id="ARBA00004141"/>
    </source>
</evidence>
<organism evidence="7 8">
    <name type="scientific">Streptomyces halobius</name>
    <dbReference type="NCBI Taxonomy" id="2879846"/>
    <lineage>
        <taxon>Bacteria</taxon>
        <taxon>Bacillati</taxon>
        <taxon>Actinomycetota</taxon>
        <taxon>Actinomycetes</taxon>
        <taxon>Kitasatosporales</taxon>
        <taxon>Streptomycetaceae</taxon>
        <taxon>Streptomyces</taxon>
    </lineage>
</organism>
<evidence type="ECO:0000256" key="3">
    <source>
        <dbReference type="ARBA" id="ARBA00022989"/>
    </source>
</evidence>
<evidence type="ECO:0000313" key="7">
    <source>
        <dbReference type="EMBL" id="UQA91960.1"/>
    </source>
</evidence>
<keyword evidence="4 5" id="KW-0472">Membrane</keyword>
<feature type="domain" description="Methylamine utilisation protein MauE" evidence="6">
    <location>
        <begin position="2"/>
        <end position="127"/>
    </location>
</feature>
<dbReference type="EMBL" id="CP086322">
    <property type="protein sequence ID" value="UQA91960.1"/>
    <property type="molecule type" value="Genomic_DNA"/>
</dbReference>
<evidence type="ECO:0000259" key="6">
    <source>
        <dbReference type="Pfam" id="PF07291"/>
    </source>
</evidence>
<feature type="transmembrane region" description="Helical" evidence="5">
    <location>
        <begin position="37"/>
        <end position="58"/>
    </location>
</feature>
<keyword evidence="8" id="KW-1185">Reference proteome</keyword>